<comment type="similarity">
    <text evidence="4 16 18">Belongs to the MRE11/RAD32 family.</text>
</comment>
<dbReference type="GO" id="GO:0030870">
    <property type="term" value="C:Mre11 complex"/>
    <property type="evidence" value="ECO:0007669"/>
    <property type="project" value="UniProtKB-UniRule"/>
</dbReference>
<dbReference type="GO" id="GO:0000723">
    <property type="term" value="P:telomere maintenance"/>
    <property type="evidence" value="ECO:0007669"/>
    <property type="project" value="TreeGrafter"/>
</dbReference>
<evidence type="ECO:0000256" key="2">
    <source>
        <dbReference type="ARBA" id="ARBA00004123"/>
    </source>
</evidence>
<dbReference type="InterPro" id="IPR003701">
    <property type="entry name" value="Mre11"/>
</dbReference>
<dbReference type="STRING" id="1890364.A0A2P6MRW7"/>
<comment type="function">
    <text evidence="16">Core component of the MRN complex, which plays a central role in double-strand break (DSB) repair, DNA recombination, maintenance of telomere integrity and meiosis. The MRN complex is involved in the repair of DNA double-strand breaks (DSBs) via homologous recombination (HR), an error-free mechanism which primarily occurs during S and G2 phases. The complex (1) mediates the end resection of damaged DNA, which generates proper single-stranded DNA, a key initial steps in HR, and is (2) required for the recruitment of other repair factors and efficient activation of ATM and ATR upon DNA damage. Within the MRN complex, MRE11 possesses both single-strand endonuclease activity and double-strand-specific 3'-5' exonuclease activity. MRE11 first endonucleolytically cleaves the 5' strand at DNA DSB ends to prevent non-homologous end joining (NHEJ) and licence HR. It then generates a single-stranded DNA gap via 3' to 5' exonucleolytic degradation, which is required for single-strand invasion and recombination.</text>
</comment>
<dbReference type="Gene3D" id="3.30.110.110">
    <property type="entry name" value="Mre11, capping domain"/>
    <property type="match status" value="1"/>
</dbReference>
<keyword evidence="14 16" id="KW-0539">Nucleus</keyword>
<keyword evidence="15 16" id="KW-0469">Meiosis</keyword>
<dbReference type="FunCoup" id="A0A2P6MRW7">
    <property type="interactions" value="829"/>
</dbReference>
<evidence type="ECO:0000256" key="13">
    <source>
        <dbReference type="ARBA" id="ARBA00023211"/>
    </source>
</evidence>
<evidence type="ECO:0000256" key="6">
    <source>
        <dbReference type="ARBA" id="ARBA00022722"/>
    </source>
</evidence>
<evidence type="ECO:0000256" key="17">
    <source>
        <dbReference type="PIRSR" id="PIRSR000882-1"/>
    </source>
</evidence>
<dbReference type="InterPro" id="IPR029052">
    <property type="entry name" value="Metallo-depent_PP-like"/>
</dbReference>
<dbReference type="GO" id="GO:0035861">
    <property type="term" value="C:site of double-strand break"/>
    <property type="evidence" value="ECO:0007669"/>
    <property type="project" value="TreeGrafter"/>
</dbReference>
<keyword evidence="6 16" id="KW-0540">Nuclease</keyword>
<evidence type="ECO:0000256" key="3">
    <source>
        <dbReference type="ARBA" id="ARBA00004286"/>
    </source>
</evidence>
<dbReference type="CDD" id="cd00840">
    <property type="entry name" value="MPP_Mre11_N"/>
    <property type="match status" value="1"/>
</dbReference>
<evidence type="ECO:0000256" key="16">
    <source>
        <dbReference type="PIRNR" id="PIRNR000882"/>
    </source>
</evidence>
<keyword evidence="5" id="KW-0158">Chromosome</keyword>
<dbReference type="GO" id="GO:0030145">
    <property type="term" value="F:manganese ion binding"/>
    <property type="evidence" value="ECO:0007669"/>
    <property type="project" value="UniProtKB-UniRule"/>
</dbReference>
<dbReference type="PANTHER" id="PTHR10139:SF1">
    <property type="entry name" value="DOUBLE-STRAND BREAK REPAIR PROTEIN MRE11"/>
    <property type="match status" value="1"/>
</dbReference>
<feature type="domain" description="Mre11 DNA-binding" evidence="20">
    <location>
        <begin position="287"/>
        <end position="444"/>
    </location>
</feature>
<dbReference type="GO" id="GO:0006303">
    <property type="term" value="P:double-strand break repair via nonhomologous end joining"/>
    <property type="evidence" value="ECO:0007669"/>
    <property type="project" value="TreeGrafter"/>
</dbReference>
<comment type="subcellular location">
    <subcellularLocation>
        <location evidence="3">Chromosome</location>
    </subcellularLocation>
    <subcellularLocation>
        <location evidence="2 16">Nucleus</location>
    </subcellularLocation>
</comment>
<dbReference type="GO" id="GO:0000724">
    <property type="term" value="P:double-strand break repair via homologous recombination"/>
    <property type="evidence" value="ECO:0007669"/>
    <property type="project" value="TreeGrafter"/>
</dbReference>
<dbReference type="FunFam" id="3.60.21.10:FF:000011">
    <property type="entry name" value="Double-strand break repair protein"/>
    <property type="match status" value="1"/>
</dbReference>
<evidence type="ECO:0000256" key="8">
    <source>
        <dbReference type="ARBA" id="ARBA00022759"/>
    </source>
</evidence>
<comment type="caution">
    <text evidence="21">The sequence shown here is derived from an EMBL/GenBank/DDBJ whole genome shotgun (WGS) entry which is preliminary data.</text>
</comment>
<evidence type="ECO:0000313" key="22">
    <source>
        <dbReference type="Proteomes" id="UP000241769"/>
    </source>
</evidence>
<dbReference type="InterPro" id="IPR041796">
    <property type="entry name" value="Mre11_N"/>
</dbReference>
<dbReference type="GO" id="GO:0000014">
    <property type="term" value="F:single-stranded DNA endodeoxyribonuclease activity"/>
    <property type="evidence" value="ECO:0007669"/>
    <property type="project" value="TreeGrafter"/>
</dbReference>
<evidence type="ECO:0000256" key="1">
    <source>
        <dbReference type="ARBA" id="ARBA00001936"/>
    </source>
</evidence>
<dbReference type="Proteomes" id="UP000241769">
    <property type="component" value="Unassembled WGS sequence"/>
</dbReference>
<dbReference type="Pfam" id="PF04152">
    <property type="entry name" value="Mre11_DNA_bind"/>
    <property type="match status" value="1"/>
</dbReference>
<keyword evidence="9 16" id="KW-0227">DNA damage</keyword>
<proteinExistence type="inferred from homology"/>
<feature type="compositionally biased region" description="Acidic residues" evidence="19">
    <location>
        <begin position="514"/>
        <end position="531"/>
    </location>
</feature>
<comment type="cofactor">
    <cofactor evidence="1 16">
        <name>Mn(2+)</name>
        <dbReference type="ChEBI" id="CHEBI:29035"/>
    </cofactor>
</comment>
<evidence type="ECO:0000256" key="11">
    <source>
        <dbReference type="ARBA" id="ARBA00022839"/>
    </source>
</evidence>
<keyword evidence="22" id="KW-1185">Reference proteome</keyword>
<gene>
    <name evidence="21" type="ORF">PROFUN_06574</name>
</gene>
<dbReference type="AlphaFoldDB" id="A0A2P6MRW7"/>
<dbReference type="InParanoid" id="A0A2P6MRW7"/>
<dbReference type="PIRSF" id="PIRSF000882">
    <property type="entry name" value="DSB_repair_MRE11"/>
    <property type="match status" value="1"/>
</dbReference>
<evidence type="ECO:0000256" key="10">
    <source>
        <dbReference type="ARBA" id="ARBA00022801"/>
    </source>
</evidence>
<evidence type="ECO:0000259" key="20">
    <source>
        <dbReference type="SMART" id="SM01347"/>
    </source>
</evidence>
<dbReference type="PANTHER" id="PTHR10139">
    <property type="entry name" value="DOUBLE-STRAND BREAK REPAIR PROTEIN MRE11"/>
    <property type="match status" value="1"/>
</dbReference>
<dbReference type="SUPFAM" id="SSF56300">
    <property type="entry name" value="Metallo-dependent phosphatases"/>
    <property type="match status" value="1"/>
</dbReference>
<evidence type="ECO:0000313" key="21">
    <source>
        <dbReference type="EMBL" id="PRP74445.1"/>
    </source>
</evidence>
<keyword evidence="10 16" id="KW-0378">Hydrolase</keyword>
<sequence>MGDDNTFRILVATDNHLGYLEKDPIRGNDSFITFEEILQHAKNLEVDFILLGGDMFHDNKPTRQTLYRTMELLRTYCFGNRPVNIEILSDQSINFATKFGTVNYEDPNFNIEIPIFSIHGNHDDPAGDGGLASLDLLAVTNLVNYFGKNDNIDDVTVYPILMRKGDTKVSIYGMGNIRDERLYRTFQQKKVKLMRPIEARDEWFNIFVIHQNRVAHSPKNYIHEVMLDNFLNFVVWGHEHECMITPQISSVGKYYIMQPGSSVATALSEGESKKKHVGLLEIRGDKFRLTPIPLKTTRPFIMEEIILSTEDVDPNDTEAVTELLASKVEEMIEKANSETENTLGMKPLIRLKVEYTGFTALNPQRFGQRFVGRVGNPNEILLYYKKRSAPKPKDKTDRDTVVKNLRPDPLDNVRVEDLIESFLVQSGDMQLLLESDLHLALNQFVEKGESDAISKSILASLKQMQDHLEKNPQLVVRNGSELDSEKILEMVTKETADKRATEAREPRIILTNDNNDDEEHGDHGENDEEEEKFAKPKKPAPGKLVDSDEEEKPKTRSRAKQSKAAPKKTAAPKQSKKAAAKQSKYAPLNLTQLPDDLTMDEDEQPSQKTTKKQLKKEEDEDTPKKRSLNFSSSLNSSAKRTKLSQLDDEEEESSMSSGPRGTREGSRMTSSTTIVGVGKDGLVPTSHHRHLGQKWREWNDLEGDSYEGYRMDVLLFHFRVGMADWVRFMEGRGQWGNHRWAQEIGRQAIREMNER</sequence>
<dbReference type="InterPro" id="IPR007281">
    <property type="entry name" value="Mre11_DNA-bd"/>
</dbReference>
<dbReference type="GO" id="GO:0097552">
    <property type="term" value="P:mitochondrial double-strand break repair via homologous recombination"/>
    <property type="evidence" value="ECO:0007669"/>
    <property type="project" value="TreeGrafter"/>
</dbReference>
<protein>
    <recommendedName>
        <fullName evidence="16">Double-strand break repair protein</fullName>
    </recommendedName>
</protein>
<evidence type="ECO:0000256" key="4">
    <source>
        <dbReference type="ARBA" id="ARBA00009028"/>
    </source>
</evidence>
<evidence type="ECO:0000256" key="19">
    <source>
        <dbReference type="SAM" id="MobiDB-lite"/>
    </source>
</evidence>
<dbReference type="GO" id="GO:0042138">
    <property type="term" value="P:meiotic DNA double-strand break formation"/>
    <property type="evidence" value="ECO:0007669"/>
    <property type="project" value="TreeGrafter"/>
</dbReference>
<accession>A0A2P6MRW7</accession>
<feature type="compositionally biased region" description="Low complexity" evidence="19">
    <location>
        <begin position="628"/>
        <end position="637"/>
    </location>
</feature>
<dbReference type="GO" id="GO:0008296">
    <property type="term" value="F:3'-5'-DNA exonuclease activity"/>
    <property type="evidence" value="ECO:0007669"/>
    <property type="project" value="InterPro"/>
</dbReference>
<dbReference type="InterPro" id="IPR004843">
    <property type="entry name" value="Calcineurin-like_PHP"/>
</dbReference>
<dbReference type="Pfam" id="PF00149">
    <property type="entry name" value="Metallophos"/>
    <property type="match status" value="1"/>
</dbReference>
<feature type="compositionally biased region" description="Low complexity" evidence="19">
    <location>
        <begin position="562"/>
        <end position="573"/>
    </location>
</feature>
<evidence type="ECO:0000256" key="7">
    <source>
        <dbReference type="ARBA" id="ARBA00022723"/>
    </source>
</evidence>
<dbReference type="Gene3D" id="3.60.21.10">
    <property type="match status" value="1"/>
</dbReference>
<organism evidence="21 22">
    <name type="scientific">Planoprotostelium fungivorum</name>
    <dbReference type="NCBI Taxonomy" id="1890364"/>
    <lineage>
        <taxon>Eukaryota</taxon>
        <taxon>Amoebozoa</taxon>
        <taxon>Evosea</taxon>
        <taxon>Variosea</taxon>
        <taxon>Cavosteliida</taxon>
        <taxon>Cavosteliaceae</taxon>
        <taxon>Planoprotostelium</taxon>
    </lineage>
</organism>
<dbReference type="GO" id="GO:0007095">
    <property type="term" value="P:mitotic G2 DNA damage checkpoint signaling"/>
    <property type="evidence" value="ECO:0007669"/>
    <property type="project" value="TreeGrafter"/>
</dbReference>
<reference evidence="21 22" key="1">
    <citation type="journal article" date="2018" name="Genome Biol. Evol.">
        <title>Multiple Roots of Fruiting Body Formation in Amoebozoa.</title>
        <authorList>
            <person name="Hillmann F."/>
            <person name="Forbes G."/>
            <person name="Novohradska S."/>
            <person name="Ferling I."/>
            <person name="Riege K."/>
            <person name="Groth M."/>
            <person name="Westermann M."/>
            <person name="Marz M."/>
            <person name="Spaller T."/>
            <person name="Winckler T."/>
            <person name="Schaap P."/>
            <person name="Glockner G."/>
        </authorList>
    </citation>
    <scope>NUCLEOTIDE SEQUENCE [LARGE SCALE GENOMIC DNA]</scope>
    <source>
        <strain evidence="21 22">Jena</strain>
    </source>
</reference>
<dbReference type="SMART" id="SM01347">
    <property type="entry name" value="Mre11_DNA_bind"/>
    <property type="match status" value="1"/>
</dbReference>
<dbReference type="NCBIfam" id="TIGR00583">
    <property type="entry name" value="mre11"/>
    <property type="match status" value="1"/>
</dbReference>
<name>A0A2P6MRW7_9EUKA</name>
<feature type="active site" description="Proton donor" evidence="17">
    <location>
        <position position="122"/>
    </location>
</feature>
<feature type="compositionally biased region" description="Basic and acidic residues" evidence="19">
    <location>
        <begin position="493"/>
        <end position="507"/>
    </location>
</feature>
<evidence type="ECO:0000256" key="18">
    <source>
        <dbReference type="RuleBase" id="RU003447"/>
    </source>
</evidence>
<dbReference type="InterPro" id="IPR038487">
    <property type="entry name" value="Mre11_capping_dom"/>
</dbReference>
<keyword evidence="13 16" id="KW-0464">Manganese</keyword>
<feature type="region of interest" description="Disordered" evidence="19">
    <location>
        <begin position="493"/>
        <end position="670"/>
    </location>
</feature>
<keyword evidence="12 16" id="KW-0234">DNA repair</keyword>
<evidence type="ECO:0000256" key="12">
    <source>
        <dbReference type="ARBA" id="ARBA00023204"/>
    </source>
</evidence>
<dbReference type="EMBL" id="MDYQ01000463">
    <property type="protein sequence ID" value="PRP74445.1"/>
    <property type="molecule type" value="Genomic_DNA"/>
</dbReference>
<evidence type="ECO:0000256" key="5">
    <source>
        <dbReference type="ARBA" id="ARBA00022454"/>
    </source>
</evidence>
<evidence type="ECO:0000256" key="15">
    <source>
        <dbReference type="ARBA" id="ARBA00023254"/>
    </source>
</evidence>
<dbReference type="OrthoDB" id="30417at2759"/>
<keyword evidence="7" id="KW-0479">Metal-binding</keyword>
<evidence type="ECO:0000256" key="9">
    <source>
        <dbReference type="ARBA" id="ARBA00022763"/>
    </source>
</evidence>
<evidence type="ECO:0000256" key="14">
    <source>
        <dbReference type="ARBA" id="ARBA00023242"/>
    </source>
</evidence>
<keyword evidence="8 16" id="KW-0255">Endonuclease</keyword>
<keyword evidence="11 16" id="KW-0269">Exonuclease</keyword>